<protein>
    <submittedName>
        <fullName evidence="2">Uncharacterized protein</fullName>
    </submittedName>
</protein>
<evidence type="ECO:0000256" key="1">
    <source>
        <dbReference type="SAM" id="MobiDB-lite"/>
    </source>
</evidence>
<comment type="caution">
    <text evidence="2">The sequence shown here is derived from an EMBL/GenBank/DDBJ whole genome shotgun (WGS) entry which is preliminary data.</text>
</comment>
<keyword evidence="3" id="KW-1185">Reference proteome</keyword>
<dbReference type="EMBL" id="JAWLIP010000001">
    <property type="protein sequence ID" value="MDV6225214.1"/>
    <property type="molecule type" value="Genomic_DNA"/>
</dbReference>
<gene>
    <name evidence="2" type="ORF">R2G56_02845</name>
</gene>
<evidence type="ECO:0000313" key="2">
    <source>
        <dbReference type="EMBL" id="MDV6225214.1"/>
    </source>
</evidence>
<sequence>MAAEKTRPLVKPEQHGYKVHPINENRWRRQWTTRCLPPSLVYARTSRRHTRPDGGFRSSAFLRLPKQFTSESADRFFRLTHGICIMTARFPNGRTASQDNKISGTDPAATALLRGHDSAPATSLSGAFKAALGTQAQPPRTKPHDQSGGTPPPILNTGSMKEPGNKRANRPAASVPRKGHI</sequence>
<dbReference type="RefSeq" id="WP_317560385.1">
    <property type="nucleotide sequence ID" value="NZ_JAWLIP010000001.1"/>
</dbReference>
<reference evidence="2 3" key="1">
    <citation type="submission" date="2023-10" db="EMBL/GenBank/DDBJ databases">
        <authorList>
            <person name="Venkata Ramana C."/>
            <person name="Sasikala C."/>
            <person name="Dhurka M."/>
        </authorList>
    </citation>
    <scope>NUCLEOTIDE SEQUENCE [LARGE SCALE GENOMIC DNA]</scope>
    <source>
        <strain evidence="2 3">KCTC 32151</strain>
    </source>
</reference>
<evidence type="ECO:0000313" key="3">
    <source>
        <dbReference type="Proteomes" id="UP001185659"/>
    </source>
</evidence>
<name>A0ABU4AG54_9HYPH</name>
<accession>A0ABU4AG54</accession>
<dbReference type="Proteomes" id="UP001185659">
    <property type="component" value="Unassembled WGS sequence"/>
</dbReference>
<feature type="region of interest" description="Disordered" evidence="1">
    <location>
        <begin position="132"/>
        <end position="181"/>
    </location>
</feature>
<proteinExistence type="predicted"/>
<organism evidence="2 3">
    <name type="scientific">Nitratireductor aquimarinus</name>
    <dbReference type="NCBI Taxonomy" id="889300"/>
    <lineage>
        <taxon>Bacteria</taxon>
        <taxon>Pseudomonadati</taxon>
        <taxon>Pseudomonadota</taxon>
        <taxon>Alphaproteobacteria</taxon>
        <taxon>Hyphomicrobiales</taxon>
        <taxon>Phyllobacteriaceae</taxon>
        <taxon>Nitratireductor</taxon>
    </lineage>
</organism>